<comment type="caution">
    <text evidence="5">The sequence shown here is derived from an EMBL/GenBank/DDBJ whole genome shotgun (WGS) entry which is preliminary data.</text>
</comment>
<dbReference type="PANTHER" id="PTHR30480:SF16">
    <property type="entry name" value="GLYCOSIDE HYDROLASE FAMILY 3 DOMAIN PROTEIN"/>
    <property type="match status" value="1"/>
</dbReference>
<accession>A0A0F0LJG6</accession>
<proteinExistence type="inferred from homology"/>
<evidence type="ECO:0000256" key="1">
    <source>
        <dbReference type="ARBA" id="ARBA00005336"/>
    </source>
</evidence>
<feature type="domain" description="Glycoside hydrolase family 3 N-terminal" evidence="4">
    <location>
        <begin position="46"/>
        <end position="344"/>
    </location>
</feature>
<keyword evidence="6" id="KW-1185">Reference proteome</keyword>
<keyword evidence="2" id="KW-0378">Hydrolase</keyword>
<evidence type="ECO:0000256" key="3">
    <source>
        <dbReference type="ARBA" id="ARBA00023295"/>
    </source>
</evidence>
<dbReference type="AlphaFoldDB" id="A0A0F0LJG6"/>
<dbReference type="GO" id="GO:0005975">
    <property type="term" value="P:carbohydrate metabolic process"/>
    <property type="evidence" value="ECO:0007669"/>
    <property type="project" value="InterPro"/>
</dbReference>
<dbReference type="Gene3D" id="3.20.20.300">
    <property type="entry name" value="Glycoside hydrolase, family 3, N-terminal domain"/>
    <property type="match status" value="1"/>
</dbReference>
<sequence length="510" mass="52055">MSVAEANDDVSEGDAGTAELERLANAVLWPGFYGRTVPAWLDTALHHGLAGVVYFAQNIGPDLAALSAGIRAANPQALIGIDEEGGSVTRLEAATGSTLPGAAQLGALDDVTATEATGAELARRVRAVGADVVLGPVADVNTDPRNPVIGVRAFGADADLVSRHVVAAVEGVQTGGVAACVKHFPGHGDTHVDSHHDLPRIAVDPAEIERVHLAPFRAAIAAGVDAVMTAHIVVPAWGEEPATLNPRVLGMLREAGFDGVIITDALDMAAIRESVGIGGGGVLALAAGADLLCIGNPTNPGAAALPDQDEHDYRTARDAIVAALRDGSLSRERVLEAGARVARLAAKLAEAATPAEAAEVDAYDAAGIVRRALRVRGELKVADSPFVVDARRSSTLAVDSAAGYVSEALAAGAATVRLDSAHLDETQRDAAVDAALAQADGRRIALLVDRIDTDPAQRALVAVFAARAAEVVAVNVGLPAEDAGVPVIEVGSASRIGAELARERLVGSVR</sequence>
<evidence type="ECO:0000313" key="5">
    <source>
        <dbReference type="EMBL" id="KJL33347.1"/>
    </source>
</evidence>
<dbReference type="InterPro" id="IPR050226">
    <property type="entry name" value="NagZ_Beta-hexosaminidase"/>
</dbReference>
<evidence type="ECO:0000256" key="2">
    <source>
        <dbReference type="ARBA" id="ARBA00022801"/>
    </source>
</evidence>
<dbReference type="GO" id="GO:0004553">
    <property type="term" value="F:hydrolase activity, hydrolyzing O-glycosyl compounds"/>
    <property type="evidence" value="ECO:0007669"/>
    <property type="project" value="InterPro"/>
</dbReference>
<evidence type="ECO:0000259" key="4">
    <source>
        <dbReference type="Pfam" id="PF00933"/>
    </source>
</evidence>
<protein>
    <submittedName>
        <fullName evidence="5">Putative lipoprotein YbbD</fullName>
    </submittedName>
</protein>
<dbReference type="InterPro" id="IPR001764">
    <property type="entry name" value="Glyco_hydro_3_N"/>
</dbReference>
<dbReference type="EMBL" id="JYIX01000034">
    <property type="protein sequence ID" value="KJL33347.1"/>
    <property type="molecule type" value="Genomic_DNA"/>
</dbReference>
<reference evidence="5 6" key="1">
    <citation type="submission" date="2015-02" db="EMBL/GenBank/DDBJ databases">
        <title>Draft genome sequences of ten Microbacterium spp. with emphasis on heavy metal contaminated environments.</title>
        <authorList>
            <person name="Corretto E."/>
        </authorList>
    </citation>
    <scope>NUCLEOTIDE SEQUENCE [LARGE SCALE GENOMIC DNA]</scope>
    <source>
        <strain evidence="5 6">ARN176</strain>
    </source>
</reference>
<name>A0A0F0LJG6_9MICO</name>
<gene>
    <name evidence="5" type="primary">ybbD_1</name>
    <name evidence="5" type="ORF">RS86_02010</name>
</gene>
<dbReference type="STRING" id="582680.RS86_02010"/>
<keyword evidence="3" id="KW-0326">Glycosidase</keyword>
<dbReference type="Proteomes" id="UP000033740">
    <property type="component" value="Unassembled WGS sequence"/>
</dbReference>
<comment type="similarity">
    <text evidence="1">Belongs to the glycosyl hydrolase 3 family.</text>
</comment>
<organism evidence="5 6">
    <name type="scientific">Microbacterium azadirachtae</name>
    <dbReference type="NCBI Taxonomy" id="582680"/>
    <lineage>
        <taxon>Bacteria</taxon>
        <taxon>Bacillati</taxon>
        <taxon>Actinomycetota</taxon>
        <taxon>Actinomycetes</taxon>
        <taxon>Micrococcales</taxon>
        <taxon>Microbacteriaceae</taxon>
        <taxon>Microbacterium</taxon>
    </lineage>
</organism>
<dbReference type="SUPFAM" id="SSF51445">
    <property type="entry name" value="(Trans)glycosidases"/>
    <property type="match status" value="1"/>
</dbReference>
<dbReference type="InterPro" id="IPR036962">
    <property type="entry name" value="Glyco_hydro_3_N_sf"/>
</dbReference>
<evidence type="ECO:0000313" key="6">
    <source>
        <dbReference type="Proteomes" id="UP000033740"/>
    </source>
</evidence>
<dbReference type="GO" id="GO:0009254">
    <property type="term" value="P:peptidoglycan turnover"/>
    <property type="evidence" value="ECO:0007669"/>
    <property type="project" value="TreeGrafter"/>
</dbReference>
<dbReference type="Pfam" id="PF00933">
    <property type="entry name" value="Glyco_hydro_3"/>
    <property type="match status" value="1"/>
</dbReference>
<dbReference type="InterPro" id="IPR017853">
    <property type="entry name" value="GH"/>
</dbReference>
<keyword evidence="5" id="KW-0449">Lipoprotein</keyword>
<dbReference type="PANTHER" id="PTHR30480">
    <property type="entry name" value="BETA-HEXOSAMINIDASE-RELATED"/>
    <property type="match status" value="1"/>
</dbReference>
<dbReference type="PATRIC" id="fig|582680.6.peg.2074"/>